<reference evidence="4" key="1">
    <citation type="submission" date="2018-07" db="EMBL/GenBank/DDBJ databases">
        <title>Streptacidiphilus bronchialis DSM 106435 chromosome.</title>
        <authorList>
            <person name="Batra D."/>
            <person name="Gulvik C.A."/>
        </authorList>
    </citation>
    <scope>NUCLEOTIDE SEQUENCE [LARGE SCALE GENOMIC DNA]</scope>
    <source>
        <strain evidence="4">DSM 106435</strain>
    </source>
</reference>
<dbReference type="Gene3D" id="3.40.50.620">
    <property type="entry name" value="HUPs"/>
    <property type="match status" value="2"/>
</dbReference>
<evidence type="ECO:0000259" key="2">
    <source>
        <dbReference type="Pfam" id="PF00582"/>
    </source>
</evidence>
<dbReference type="OrthoDB" id="3404132at2"/>
<feature type="domain" description="UspA" evidence="2">
    <location>
        <begin position="4"/>
        <end position="138"/>
    </location>
</feature>
<dbReference type="Pfam" id="PF00582">
    <property type="entry name" value="Usp"/>
    <property type="match status" value="2"/>
</dbReference>
<gene>
    <name evidence="3" type="ORF">C7M71_001100</name>
</gene>
<dbReference type="InterPro" id="IPR014729">
    <property type="entry name" value="Rossmann-like_a/b/a_fold"/>
</dbReference>
<dbReference type="RefSeq" id="WP_111489150.1">
    <property type="nucleotide sequence ID" value="NZ_CP031264.1"/>
</dbReference>
<dbReference type="KEGG" id="stri:C7M71_001100"/>
<dbReference type="PANTHER" id="PTHR46553">
    <property type="entry name" value="ADENINE NUCLEOTIDE ALPHA HYDROLASES-LIKE SUPERFAMILY PROTEIN"/>
    <property type="match status" value="1"/>
</dbReference>
<protein>
    <submittedName>
        <fullName evidence="3">Universal stress protein</fullName>
    </submittedName>
</protein>
<dbReference type="SUPFAM" id="SSF52402">
    <property type="entry name" value="Adenine nucleotide alpha hydrolases-like"/>
    <property type="match status" value="2"/>
</dbReference>
<accession>A0A345SRC5</accession>
<proteinExistence type="inferred from homology"/>
<dbReference type="EMBL" id="CP031264">
    <property type="protein sequence ID" value="AXI76280.1"/>
    <property type="molecule type" value="Genomic_DNA"/>
</dbReference>
<dbReference type="AlphaFoldDB" id="A0A345SRC5"/>
<dbReference type="PRINTS" id="PR01438">
    <property type="entry name" value="UNVRSLSTRESS"/>
</dbReference>
<dbReference type="PANTHER" id="PTHR46553:SF3">
    <property type="entry name" value="ADENINE NUCLEOTIDE ALPHA HYDROLASES-LIKE SUPERFAMILY PROTEIN"/>
    <property type="match status" value="1"/>
</dbReference>
<dbReference type="InterPro" id="IPR006016">
    <property type="entry name" value="UspA"/>
</dbReference>
<feature type="domain" description="UspA" evidence="2">
    <location>
        <begin position="150"/>
        <end position="287"/>
    </location>
</feature>
<name>A0A345SRC5_9ACTN</name>
<evidence type="ECO:0000313" key="3">
    <source>
        <dbReference type="EMBL" id="AXI76280.1"/>
    </source>
</evidence>
<evidence type="ECO:0000256" key="1">
    <source>
        <dbReference type="ARBA" id="ARBA00008791"/>
    </source>
</evidence>
<sequence>MPLPVVVGIDGSVSSLRAVDWAADEAARDGARLRLVHASLWDSYEPDPTDSPELARARRDVAELVATATGRASGRRPGIEVRAEVLPEAPVAALLGAAPEASLLVLGSRGLGGFTGLLLGSVSLQTAARATCPVVVVRGEEDAVERRHGRIVLGVGDPASCGPAAAFAFDRAEVWGARLDAVHAWRPTPDPLLLYGPAMSAVVDGAYLRAKQLLEAAVADATAAHPGVRLGLEPRQGARHAALLEAAADADLLVVGAHRRGGRPGLQLGPVNHAVLHHAPCPVAVVPLD</sequence>
<keyword evidence="4" id="KW-1185">Reference proteome</keyword>
<evidence type="ECO:0000313" key="4">
    <source>
        <dbReference type="Proteomes" id="UP000249340"/>
    </source>
</evidence>
<dbReference type="InterPro" id="IPR006015">
    <property type="entry name" value="Universal_stress_UspA"/>
</dbReference>
<dbReference type="Proteomes" id="UP000249340">
    <property type="component" value="Chromosome"/>
</dbReference>
<organism evidence="3 4">
    <name type="scientific">Peterkaempfera bronchialis</name>
    <dbReference type="NCBI Taxonomy" id="2126346"/>
    <lineage>
        <taxon>Bacteria</taxon>
        <taxon>Bacillati</taxon>
        <taxon>Actinomycetota</taxon>
        <taxon>Actinomycetes</taxon>
        <taxon>Kitasatosporales</taxon>
        <taxon>Streptomycetaceae</taxon>
        <taxon>Peterkaempfera</taxon>
    </lineage>
</organism>
<comment type="similarity">
    <text evidence="1">Belongs to the universal stress protein A family.</text>
</comment>